<evidence type="ECO:0000256" key="7">
    <source>
        <dbReference type="ARBA" id="ARBA00023014"/>
    </source>
</evidence>
<evidence type="ECO:0000256" key="5">
    <source>
        <dbReference type="ARBA" id="ARBA00022982"/>
    </source>
</evidence>
<evidence type="ECO:0000256" key="6">
    <source>
        <dbReference type="ARBA" id="ARBA00023004"/>
    </source>
</evidence>
<dbReference type="Gene3D" id="3.10.20.30">
    <property type="match status" value="1"/>
</dbReference>
<accession>A0A0G4HZN2</accession>
<name>A0A0G4HZN2_9ALVE</name>
<keyword evidence="6" id="KW-0408">Iron</keyword>
<dbReference type="PANTHER" id="PTHR43112:SF10">
    <property type="entry name" value="FERREDOXIN C 2, CHLOROPLASTIC"/>
    <property type="match status" value="1"/>
</dbReference>
<feature type="compositionally biased region" description="Low complexity" evidence="9">
    <location>
        <begin position="65"/>
        <end position="74"/>
    </location>
</feature>
<evidence type="ECO:0000256" key="3">
    <source>
        <dbReference type="ARBA" id="ARBA00022714"/>
    </source>
</evidence>
<dbReference type="SUPFAM" id="SSF54292">
    <property type="entry name" value="2Fe-2S ferredoxin-like"/>
    <property type="match status" value="1"/>
</dbReference>
<evidence type="ECO:0000256" key="1">
    <source>
        <dbReference type="ARBA" id="ARBA00007874"/>
    </source>
</evidence>
<dbReference type="PROSITE" id="PS51085">
    <property type="entry name" value="2FE2S_FER_2"/>
    <property type="match status" value="1"/>
</dbReference>
<reference evidence="12" key="1">
    <citation type="submission" date="2014-11" db="EMBL/GenBank/DDBJ databases">
        <authorList>
            <person name="Otto D Thomas"/>
            <person name="Naeem Raeece"/>
        </authorList>
    </citation>
    <scope>NUCLEOTIDE SEQUENCE</scope>
</reference>
<evidence type="ECO:0000256" key="8">
    <source>
        <dbReference type="ARBA" id="ARBA00034078"/>
    </source>
</evidence>
<dbReference type="InterPro" id="IPR012675">
    <property type="entry name" value="Beta-grasp_dom_sf"/>
</dbReference>
<feature type="domain" description="2Fe-2S ferredoxin-type" evidence="11">
    <location>
        <begin position="129"/>
        <end position="226"/>
    </location>
</feature>
<evidence type="ECO:0000256" key="4">
    <source>
        <dbReference type="ARBA" id="ARBA00022723"/>
    </source>
</evidence>
<dbReference type="VEuPathDB" id="CryptoDB:Cvel_34051"/>
<comment type="similarity">
    <text evidence="1">Belongs to the 2Fe2S plant-type ferredoxin family.</text>
</comment>
<evidence type="ECO:0000256" key="2">
    <source>
        <dbReference type="ARBA" id="ARBA00022448"/>
    </source>
</evidence>
<organism evidence="12">
    <name type="scientific">Chromera velia CCMP2878</name>
    <dbReference type="NCBI Taxonomy" id="1169474"/>
    <lineage>
        <taxon>Eukaryota</taxon>
        <taxon>Sar</taxon>
        <taxon>Alveolata</taxon>
        <taxon>Colpodellida</taxon>
        <taxon>Chromeraceae</taxon>
        <taxon>Chromera</taxon>
    </lineage>
</organism>
<feature type="signal peptide" evidence="10">
    <location>
        <begin position="1"/>
        <end position="18"/>
    </location>
</feature>
<evidence type="ECO:0000313" key="12">
    <source>
        <dbReference type="EMBL" id="CEM50045.1"/>
    </source>
</evidence>
<sequence length="251" mass="28085">MRLLCTLPFLSLCGTSTSILQRQAAFLQPLPGDHSRDARLLLRERAGVSRLFQLQAGDGDGGDGSTSSSPSSHTEGGEEEEFSFYASNQDREYEPWDFDLNKSPMRWQGQTLVPPKGGAFPGDPDAKKYNVTLIDSKTGESYSLDVAEDRYIFFAFEEAGIKLPIRNIKKMCRNGCCTTCTVRMREGDVEMDPQIGLVKEMTKNGYRLSCVSMPRSDVVAEFQDEDEVYVKQWAESFEKGKVDFGIPIEDD</sequence>
<keyword evidence="5" id="KW-0249">Electron transport</keyword>
<evidence type="ECO:0000259" key="11">
    <source>
        <dbReference type="PROSITE" id="PS51085"/>
    </source>
</evidence>
<dbReference type="InterPro" id="IPR001041">
    <property type="entry name" value="2Fe-2S_ferredoxin-type"/>
</dbReference>
<evidence type="ECO:0000256" key="10">
    <source>
        <dbReference type="SAM" id="SignalP"/>
    </source>
</evidence>
<protein>
    <recommendedName>
        <fullName evidence="11">2Fe-2S ferredoxin-type domain-containing protein</fullName>
    </recommendedName>
</protein>
<keyword evidence="3" id="KW-0001">2Fe-2S</keyword>
<dbReference type="GO" id="GO:0046872">
    <property type="term" value="F:metal ion binding"/>
    <property type="evidence" value="ECO:0007669"/>
    <property type="project" value="UniProtKB-KW"/>
</dbReference>
<feature type="chain" id="PRO_5005192156" description="2Fe-2S ferredoxin-type domain-containing protein" evidence="10">
    <location>
        <begin position="19"/>
        <end position="251"/>
    </location>
</feature>
<keyword evidence="7" id="KW-0411">Iron-sulfur</keyword>
<dbReference type="EMBL" id="CDMZ01004532">
    <property type="protein sequence ID" value="CEM50045.1"/>
    <property type="molecule type" value="Genomic_DNA"/>
</dbReference>
<gene>
    <name evidence="12" type="ORF">Cvel_34051</name>
</gene>
<dbReference type="CDD" id="cd00207">
    <property type="entry name" value="fer2"/>
    <property type="match status" value="1"/>
</dbReference>
<keyword evidence="10" id="KW-0732">Signal</keyword>
<dbReference type="AlphaFoldDB" id="A0A0G4HZN2"/>
<keyword evidence="2" id="KW-0813">Transport</keyword>
<dbReference type="Pfam" id="PF00111">
    <property type="entry name" value="Fer2"/>
    <property type="match status" value="1"/>
</dbReference>
<dbReference type="InterPro" id="IPR036010">
    <property type="entry name" value="2Fe-2S_ferredoxin-like_sf"/>
</dbReference>
<proteinExistence type="inferred from homology"/>
<evidence type="ECO:0000256" key="9">
    <source>
        <dbReference type="SAM" id="MobiDB-lite"/>
    </source>
</evidence>
<comment type="cofactor">
    <cofactor evidence="8">
        <name>[2Fe-2S] cluster</name>
        <dbReference type="ChEBI" id="CHEBI:190135"/>
    </cofactor>
</comment>
<dbReference type="GO" id="GO:0051537">
    <property type="term" value="F:2 iron, 2 sulfur cluster binding"/>
    <property type="evidence" value="ECO:0007669"/>
    <property type="project" value="UniProtKB-KW"/>
</dbReference>
<feature type="region of interest" description="Disordered" evidence="9">
    <location>
        <begin position="54"/>
        <end position="81"/>
    </location>
</feature>
<dbReference type="PANTHER" id="PTHR43112">
    <property type="entry name" value="FERREDOXIN"/>
    <property type="match status" value="1"/>
</dbReference>
<keyword evidence="4" id="KW-0479">Metal-binding</keyword>